<reference evidence="1 2" key="1">
    <citation type="journal article" date="2006" name="Science">
        <title>Phytophthora genome sequences uncover evolutionary origins and mechanisms of pathogenesis.</title>
        <authorList>
            <person name="Tyler B.M."/>
            <person name="Tripathy S."/>
            <person name="Zhang X."/>
            <person name="Dehal P."/>
            <person name="Jiang R.H."/>
            <person name="Aerts A."/>
            <person name="Arredondo F.D."/>
            <person name="Baxter L."/>
            <person name="Bensasson D."/>
            <person name="Beynon J.L."/>
            <person name="Chapman J."/>
            <person name="Damasceno C.M."/>
            <person name="Dorrance A.E."/>
            <person name="Dou D."/>
            <person name="Dickerman A.W."/>
            <person name="Dubchak I.L."/>
            <person name="Garbelotto M."/>
            <person name="Gijzen M."/>
            <person name="Gordon S.G."/>
            <person name="Govers F."/>
            <person name="Grunwald N.J."/>
            <person name="Huang W."/>
            <person name="Ivors K.L."/>
            <person name="Jones R.W."/>
            <person name="Kamoun S."/>
            <person name="Krampis K."/>
            <person name="Lamour K.H."/>
            <person name="Lee M.K."/>
            <person name="McDonald W.H."/>
            <person name="Medina M."/>
            <person name="Meijer H.J."/>
            <person name="Nordberg E.K."/>
            <person name="Maclean D.J."/>
            <person name="Ospina-Giraldo M.D."/>
            <person name="Morris P.F."/>
            <person name="Phuntumart V."/>
            <person name="Putnam N.H."/>
            <person name="Rash S."/>
            <person name="Rose J.K."/>
            <person name="Sakihama Y."/>
            <person name="Salamov A.A."/>
            <person name="Savidor A."/>
            <person name="Scheuring C.F."/>
            <person name="Smith B.M."/>
            <person name="Sobral B.W."/>
            <person name="Terry A."/>
            <person name="Torto-Alalibo T.A."/>
            <person name="Win J."/>
            <person name="Xu Z."/>
            <person name="Zhang H."/>
            <person name="Grigoriev I.V."/>
            <person name="Rokhsar D.S."/>
            <person name="Boore J.L."/>
        </authorList>
    </citation>
    <scope>NUCLEOTIDE SEQUENCE [LARGE SCALE GENOMIC DNA]</scope>
    <source>
        <strain evidence="1 2">P6497</strain>
    </source>
</reference>
<dbReference type="OMA" id="ETEYKGF"/>
<name>G5A257_PHYSP</name>
<keyword evidence="2" id="KW-1185">Reference proteome</keyword>
<dbReference type="InParanoid" id="G5A257"/>
<evidence type="ECO:0008006" key="3">
    <source>
        <dbReference type="Google" id="ProtNLM"/>
    </source>
</evidence>
<proteinExistence type="predicted"/>
<sequence>MSDTTQLTDAYLLQSALKTESPIDVSKGKTISVVYDGNQGSYNSGLIQIDATSQLTGSRGFASLKEAYLTLPYVITAKSTGTADLNAKIIPRFACALKCNVANVIDSLTVELNGKKVITETEYKGFWNNLRAMTELSQDEVAKHGADMHLYPDTWSSINFTKAVSGNGDGYSNNQIGIEAKLDNTLSQTQEPYVHNPGFFKRALNTPPQIDSTEATGSFSWTSMGTTASKQILQQNGRGCFKESDATSYGVDKVVGKWFHMLKIRLVDLHPIFKELDLCSTPQLKIRLRINAGTVAVSGNVNQMKLDSVTMTSDQTVPIMIASAAAANPMNDVLTTANSQLSFTFGPLGNAFTPTASVGEYLPYTNSRLHIPFYALKNPAPIIQKPIKTVRYLDCFAQMFRKAAGVSPDIPTGQLNAPFDLNISGYKKNVKYVALIPFSETSAGHFVSSAGTPQYQSPFDSAPWTCMPGASIRNFQVTIGNSNVFDKSQEYDFESFKHEFSKLGAINGDLSQEVSNGLIDSVKWSMAQRILVADTSRLTQKHVPQAIQVSGINGSATGMDLLVLVVYERELEIDRLTGEVHRTD</sequence>
<organism evidence="1 2">
    <name type="scientific">Phytophthora sojae (strain P6497)</name>
    <name type="common">Soybean stem and root rot agent</name>
    <name type="synonym">Phytophthora megasperma f. sp. glycines</name>
    <dbReference type="NCBI Taxonomy" id="1094619"/>
    <lineage>
        <taxon>Eukaryota</taxon>
        <taxon>Sar</taxon>
        <taxon>Stramenopiles</taxon>
        <taxon>Oomycota</taxon>
        <taxon>Peronosporomycetes</taxon>
        <taxon>Peronosporales</taxon>
        <taxon>Peronosporaceae</taxon>
        <taxon>Phytophthora</taxon>
    </lineage>
</organism>
<dbReference type="GeneID" id="20647441"/>
<dbReference type="AlphaFoldDB" id="G5A257"/>
<dbReference type="RefSeq" id="XP_009533750.1">
    <property type="nucleotide sequence ID" value="XM_009535455.1"/>
</dbReference>
<evidence type="ECO:0000313" key="2">
    <source>
        <dbReference type="Proteomes" id="UP000002640"/>
    </source>
</evidence>
<gene>
    <name evidence="1" type="ORF">PHYSODRAFT_337771</name>
</gene>
<protein>
    <recommendedName>
        <fullName evidence="3">Major capsid protein</fullName>
    </recommendedName>
</protein>
<accession>G5A257</accession>
<evidence type="ECO:0000313" key="1">
    <source>
        <dbReference type="EMBL" id="EGZ11005.1"/>
    </source>
</evidence>
<dbReference type="KEGG" id="psoj:PHYSODRAFT_337771"/>
<dbReference type="Proteomes" id="UP000002640">
    <property type="component" value="Unassembled WGS sequence"/>
</dbReference>
<dbReference type="EMBL" id="JH159158">
    <property type="protein sequence ID" value="EGZ11005.1"/>
    <property type="molecule type" value="Genomic_DNA"/>
</dbReference>